<comment type="caution">
    <text evidence="1">The sequence shown here is derived from an EMBL/GenBank/DDBJ whole genome shotgun (WGS) entry which is preliminary data.</text>
</comment>
<sequence>MTCMGPCHPVTSDGRTDSEDFSFSPLCIDMVYRSASNATVEAAKAISVASNLVIEELSLSTAIMT</sequence>
<evidence type="ECO:0000313" key="2">
    <source>
        <dbReference type="Proteomes" id="UP001163603"/>
    </source>
</evidence>
<name>A0ACC0XJ66_9ROSI</name>
<organism evidence="1 2">
    <name type="scientific">Pistacia integerrima</name>
    <dbReference type="NCBI Taxonomy" id="434235"/>
    <lineage>
        <taxon>Eukaryota</taxon>
        <taxon>Viridiplantae</taxon>
        <taxon>Streptophyta</taxon>
        <taxon>Embryophyta</taxon>
        <taxon>Tracheophyta</taxon>
        <taxon>Spermatophyta</taxon>
        <taxon>Magnoliopsida</taxon>
        <taxon>eudicotyledons</taxon>
        <taxon>Gunneridae</taxon>
        <taxon>Pentapetalae</taxon>
        <taxon>rosids</taxon>
        <taxon>malvids</taxon>
        <taxon>Sapindales</taxon>
        <taxon>Anacardiaceae</taxon>
        <taxon>Pistacia</taxon>
    </lineage>
</organism>
<evidence type="ECO:0000313" key="1">
    <source>
        <dbReference type="EMBL" id="KAJ0017535.1"/>
    </source>
</evidence>
<proteinExistence type="predicted"/>
<dbReference type="EMBL" id="CM047747">
    <property type="protein sequence ID" value="KAJ0017535.1"/>
    <property type="molecule type" value="Genomic_DNA"/>
</dbReference>
<protein>
    <submittedName>
        <fullName evidence="1">Uncharacterized protein</fullName>
    </submittedName>
</protein>
<dbReference type="Proteomes" id="UP001163603">
    <property type="component" value="Chromosome 12"/>
</dbReference>
<accession>A0ACC0XJ66</accession>
<reference evidence="2" key="1">
    <citation type="journal article" date="2023" name="G3 (Bethesda)">
        <title>Genome assembly and association tests identify interacting loci associated with vigor, precocity, and sex in interspecific pistachio rootstocks.</title>
        <authorList>
            <person name="Palmer W."/>
            <person name="Jacygrad E."/>
            <person name="Sagayaradj S."/>
            <person name="Cavanaugh K."/>
            <person name="Han R."/>
            <person name="Bertier L."/>
            <person name="Beede B."/>
            <person name="Kafkas S."/>
            <person name="Golino D."/>
            <person name="Preece J."/>
            <person name="Michelmore R."/>
        </authorList>
    </citation>
    <scope>NUCLEOTIDE SEQUENCE [LARGE SCALE GENOMIC DNA]</scope>
</reference>
<keyword evidence="2" id="KW-1185">Reference proteome</keyword>
<gene>
    <name evidence="1" type="ORF">Pint_09522</name>
</gene>